<dbReference type="EMBL" id="JANBVB010001935">
    <property type="protein sequence ID" value="KAJ2889152.1"/>
    <property type="molecule type" value="Genomic_DNA"/>
</dbReference>
<gene>
    <name evidence="1" type="primary">ECM5</name>
    <name evidence="1" type="ORF">IWW38_004827</name>
</gene>
<protein>
    <submittedName>
        <fullName evidence="1">Ecm5p</fullName>
    </submittedName>
</protein>
<proteinExistence type="predicted"/>
<organism evidence="1 2">
    <name type="scientific">Coemansia aciculifera</name>
    <dbReference type="NCBI Taxonomy" id="417176"/>
    <lineage>
        <taxon>Eukaryota</taxon>
        <taxon>Fungi</taxon>
        <taxon>Fungi incertae sedis</taxon>
        <taxon>Zoopagomycota</taxon>
        <taxon>Kickxellomycotina</taxon>
        <taxon>Kickxellomycetes</taxon>
        <taxon>Kickxellales</taxon>
        <taxon>Kickxellaceae</taxon>
        <taxon>Coemansia</taxon>
    </lineage>
</organism>
<keyword evidence="2" id="KW-1185">Reference proteome</keyword>
<dbReference type="Proteomes" id="UP001139981">
    <property type="component" value="Unassembled WGS sequence"/>
</dbReference>
<reference evidence="1" key="1">
    <citation type="submission" date="2022-07" db="EMBL/GenBank/DDBJ databases">
        <title>Phylogenomic reconstructions and comparative analyses of Kickxellomycotina fungi.</title>
        <authorList>
            <person name="Reynolds N.K."/>
            <person name="Stajich J.E."/>
            <person name="Barry K."/>
            <person name="Grigoriev I.V."/>
            <person name="Crous P."/>
            <person name="Smith M.E."/>
        </authorList>
    </citation>
    <scope>NUCLEOTIDE SEQUENCE</scope>
    <source>
        <strain evidence="1">CBS 190363</strain>
    </source>
</reference>
<evidence type="ECO:0000313" key="2">
    <source>
        <dbReference type="Proteomes" id="UP001139981"/>
    </source>
</evidence>
<name>A0ACC1LWQ3_9FUNG</name>
<accession>A0ACC1LWQ3</accession>
<sequence>PEGGPMIECDTCHAKYHPRCANLEPSEVEDAKFMCSLCDARARGDRPRLLGEYPTPSRIERKVSDGRSFGLIAGELDPLVTILLDAKMLVSQLEDLVSAKSTASAERMKQPALLRWLLRALLGLGINLKSGLLDSLWAALSELLKDEPVPVITPGLTVSSRRSPRTKPASVALAAESPQPAQQQQQSQQQSQPQSPTAICIDDNSKASIQPEIVDMYQSQLEELAIYILHPLSPELDVGQGLLQARDTFKAAAENCLCLQMGSELDNPDAASMACAPTIQCDACSEFYHIECVQVSSGLARIITFNQLKSRVAAVVEVDIPEEPSTFMCPACCLNAGTQYSYGEIVFD</sequence>
<evidence type="ECO:0000313" key="1">
    <source>
        <dbReference type="EMBL" id="KAJ2889152.1"/>
    </source>
</evidence>
<comment type="caution">
    <text evidence="1">The sequence shown here is derived from an EMBL/GenBank/DDBJ whole genome shotgun (WGS) entry which is preliminary data.</text>
</comment>
<feature type="non-terminal residue" evidence="1">
    <location>
        <position position="1"/>
    </location>
</feature>